<dbReference type="Gene3D" id="3.30.460.10">
    <property type="entry name" value="Beta Polymerase, domain 2"/>
    <property type="match status" value="1"/>
</dbReference>
<comment type="subcellular location">
    <subcellularLocation>
        <location evidence="2">Cytoplasm</location>
    </subcellularLocation>
</comment>
<comment type="subunit">
    <text evidence="2">Interacts with ribosomal protein uL14 (rplN).</text>
</comment>
<protein>
    <recommendedName>
        <fullName evidence="2">Ribosomal silencing factor RsfS</fullName>
    </recommendedName>
</protein>
<accession>A0A212J4Q9</accession>
<keyword evidence="2" id="KW-0963">Cytoplasm</keyword>
<dbReference type="InterPro" id="IPR043519">
    <property type="entry name" value="NT_sf"/>
</dbReference>
<dbReference type="GO" id="GO:0017148">
    <property type="term" value="P:negative regulation of translation"/>
    <property type="evidence" value="ECO:0007669"/>
    <property type="project" value="UniProtKB-UniRule"/>
</dbReference>
<reference evidence="3" key="1">
    <citation type="submission" date="2016-04" db="EMBL/GenBank/DDBJ databases">
        <authorList>
            <person name="Evans L.H."/>
            <person name="Alamgir A."/>
            <person name="Owens N."/>
            <person name="Weber N.D."/>
            <person name="Virtaneva K."/>
            <person name="Barbian K."/>
            <person name="Babar A."/>
            <person name="Rosenke K."/>
        </authorList>
    </citation>
    <scope>NUCLEOTIDE SEQUENCE</scope>
    <source>
        <strain evidence="3">86</strain>
    </source>
</reference>
<dbReference type="InterPro" id="IPR004394">
    <property type="entry name" value="Iojap/RsfS/C7orf30"/>
</dbReference>
<dbReference type="AlphaFoldDB" id="A0A212J4Q9"/>
<name>A0A212J4Q9_9DELT</name>
<evidence type="ECO:0000256" key="2">
    <source>
        <dbReference type="HAMAP-Rule" id="MF_01477"/>
    </source>
</evidence>
<dbReference type="GO" id="GO:0043023">
    <property type="term" value="F:ribosomal large subunit binding"/>
    <property type="evidence" value="ECO:0007669"/>
    <property type="project" value="TreeGrafter"/>
</dbReference>
<dbReference type="PANTHER" id="PTHR21043">
    <property type="entry name" value="IOJAP SUPERFAMILY ORTHOLOG"/>
    <property type="match status" value="1"/>
</dbReference>
<dbReference type="EMBL" id="FLUQ01000001">
    <property type="protein sequence ID" value="SBV94420.1"/>
    <property type="molecule type" value="Genomic_DNA"/>
</dbReference>
<dbReference type="NCBIfam" id="TIGR00090">
    <property type="entry name" value="rsfS_iojap_ybeB"/>
    <property type="match status" value="1"/>
</dbReference>
<dbReference type="GO" id="GO:0042256">
    <property type="term" value="P:cytosolic ribosome assembly"/>
    <property type="evidence" value="ECO:0007669"/>
    <property type="project" value="UniProtKB-UniRule"/>
</dbReference>
<gene>
    <name evidence="2" type="primary">rsfS</name>
    <name evidence="3" type="ORF">KL86DPRO_10694</name>
</gene>
<dbReference type="GO" id="GO:0090071">
    <property type="term" value="P:negative regulation of ribosome biogenesis"/>
    <property type="evidence" value="ECO:0007669"/>
    <property type="project" value="UniProtKB-UniRule"/>
</dbReference>
<dbReference type="GO" id="GO:0005737">
    <property type="term" value="C:cytoplasm"/>
    <property type="evidence" value="ECO:0007669"/>
    <property type="project" value="UniProtKB-SubCell"/>
</dbReference>
<keyword evidence="2" id="KW-0678">Repressor</keyword>
<comment type="similarity">
    <text evidence="1 2">Belongs to the Iojap/RsfS family.</text>
</comment>
<organism evidence="3">
    <name type="scientific">uncultured delta proteobacterium</name>
    <dbReference type="NCBI Taxonomy" id="34034"/>
    <lineage>
        <taxon>Bacteria</taxon>
        <taxon>Deltaproteobacteria</taxon>
        <taxon>environmental samples</taxon>
    </lineage>
</organism>
<keyword evidence="2" id="KW-0810">Translation regulation</keyword>
<proteinExistence type="inferred from homology"/>
<dbReference type="Pfam" id="PF02410">
    <property type="entry name" value="RsfS"/>
    <property type="match status" value="1"/>
</dbReference>
<evidence type="ECO:0000313" key="3">
    <source>
        <dbReference type="EMBL" id="SBV94420.1"/>
    </source>
</evidence>
<dbReference type="PANTHER" id="PTHR21043:SF0">
    <property type="entry name" value="MITOCHONDRIAL ASSEMBLY OF RIBOSOMAL LARGE SUBUNIT PROTEIN 1"/>
    <property type="match status" value="1"/>
</dbReference>
<dbReference type="SUPFAM" id="SSF81301">
    <property type="entry name" value="Nucleotidyltransferase"/>
    <property type="match status" value="1"/>
</dbReference>
<sequence length="132" mass="15203">MPTKMKFADVPVREKLERVSGWLQEKKGKDILALDLTNNHTFTEGIIIVTASSIRHGQGLADHILAESKTERYEFLRMEGYQTGLWILLDMNDVVVSIFQEDTRELYRLEDLWKNAGIVRDTRAHAPAIETF</sequence>
<dbReference type="HAMAP" id="MF_01477">
    <property type="entry name" value="Iojap_RsfS"/>
    <property type="match status" value="1"/>
</dbReference>
<comment type="function">
    <text evidence="2">Functions as a ribosomal silencing factor. Interacts with ribosomal protein uL14 (rplN), blocking formation of intersubunit bridge B8. Prevents association of the 30S and 50S ribosomal subunits and the formation of functional ribosomes, thus repressing translation.</text>
</comment>
<evidence type="ECO:0000256" key="1">
    <source>
        <dbReference type="ARBA" id="ARBA00010574"/>
    </source>
</evidence>